<gene>
    <name evidence="4" type="ORF">EGC77_00945</name>
</gene>
<protein>
    <submittedName>
        <fullName evidence="4">IS66 family transposase</fullName>
    </submittedName>
</protein>
<proteinExistence type="predicted"/>
<dbReference type="NCBIfam" id="NF033517">
    <property type="entry name" value="transpos_IS66"/>
    <property type="match status" value="1"/>
</dbReference>
<dbReference type="Pfam" id="PF13007">
    <property type="entry name" value="LZ_Tnp_IS66"/>
    <property type="match status" value="1"/>
</dbReference>
<accession>A0A3N4EBK9</accession>
<dbReference type="RefSeq" id="WP_124011555.1">
    <property type="nucleotide sequence ID" value="NZ_RKKB01000001.1"/>
</dbReference>
<dbReference type="Proteomes" id="UP000278855">
    <property type="component" value="Unassembled WGS sequence"/>
</dbReference>
<name>A0A3N4EBK9_9GAMM</name>
<dbReference type="AlphaFoldDB" id="A0A3N4EBK9"/>
<dbReference type="PANTHER" id="PTHR33678:SF1">
    <property type="entry name" value="BLL1576 PROTEIN"/>
    <property type="match status" value="1"/>
</dbReference>
<feature type="domain" description="Transposase IS66 central" evidence="1">
    <location>
        <begin position="166"/>
        <end position="453"/>
    </location>
</feature>
<evidence type="ECO:0000259" key="2">
    <source>
        <dbReference type="Pfam" id="PF13007"/>
    </source>
</evidence>
<dbReference type="Pfam" id="PF03050">
    <property type="entry name" value="DDE_Tnp_IS66"/>
    <property type="match status" value="1"/>
</dbReference>
<dbReference type="InterPro" id="IPR024463">
    <property type="entry name" value="Transposase_TnpC_homeodom"/>
</dbReference>
<reference evidence="5" key="1">
    <citation type="submission" date="2018-11" db="EMBL/GenBank/DDBJ databases">
        <title>Shewanella sp. R106.</title>
        <authorList>
            <person name="Hwang Y.J."/>
            <person name="Hwang C.Y."/>
        </authorList>
    </citation>
    <scope>NUCLEOTIDE SEQUENCE [LARGE SCALE GENOMIC DNA]</scope>
    <source>
        <strain evidence="5">R106</strain>
    </source>
</reference>
<evidence type="ECO:0000313" key="4">
    <source>
        <dbReference type="EMBL" id="RPA34287.1"/>
    </source>
</evidence>
<dbReference type="InterPro" id="IPR052344">
    <property type="entry name" value="Transposase-related"/>
</dbReference>
<dbReference type="OrthoDB" id="5722111at2"/>
<evidence type="ECO:0000259" key="3">
    <source>
        <dbReference type="Pfam" id="PF13817"/>
    </source>
</evidence>
<dbReference type="InterPro" id="IPR039552">
    <property type="entry name" value="IS66_C"/>
</dbReference>
<organism evidence="4 5">
    <name type="scientific">Shewanella psychromarinicola</name>
    <dbReference type="NCBI Taxonomy" id="2487742"/>
    <lineage>
        <taxon>Bacteria</taxon>
        <taxon>Pseudomonadati</taxon>
        <taxon>Pseudomonadota</taxon>
        <taxon>Gammaproteobacteria</taxon>
        <taxon>Alteromonadales</taxon>
        <taxon>Shewanellaceae</taxon>
        <taxon>Shewanella</taxon>
    </lineage>
</organism>
<feature type="domain" description="Transposase IS66 C-terminal" evidence="3">
    <location>
        <begin position="460"/>
        <end position="496"/>
    </location>
</feature>
<evidence type="ECO:0000259" key="1">
    <source>
        <dbReference type="Pfam" id="PF03050"/>
    </source>
</evidence>
<evidence type="ECO:0000313" key="5">
    <source>
        <dbReference type="Proteomes" id="UP000278855"/>
    </source>
</evidence>
<dbReference type="Pfam" id="PF13817">
    <property type="entry name" value="DDE_Tnp_IS66_C"/>
    <property type="match status" value="1"/>
</dbReference>
<feature type="domain" description="Transposase TnpC homeodomain" evidence="2">
    <location>
        <begin position="25"/>
        <end position="78"/>
    </location>
</feature>
<dbReference type="InterPro" id="IPR004291">
    <property type="entry name" value="Transposase_IS66_central"/>
</dbReference>
<sequence>MKITEINQLQQTKIQALEEDILVFKQQLDWFKRQLFGRKSEKQLFDKLGAQGSLFATDKAVVSIDTSTDIKAHKRKSNKQLNGDEVNDTGLRFDASVPTKVIDIPAPELQGDDAEHYEIIGYKETNRLAQQPGSYTILIYRRPIVRHKREQTVKTPSAPSNVLEGCYADVSLIAGLMVDKGVYHLPLYRQHQRMIDSGVHISRATLINWVQKGIELLRPIYQANLKSIINSQTLAMDEVPIKAGRKSKGKGKMKQTYFWPMFGDNNEIAFTWSSSRGFLHAQNQLEGFTGTLLTDGYAAYSKTVAKLNEKEKTVTHATCWVHARRYFDRALLIEPIAAQAAIDKIAQLYKNEKHIKDKITEVSDALAYRQKHSEPLVTEFFNWVYEQRQRTDLTPQNPLSKALNYVNERQVELKVFLSNPAVAMDTNHLERALRVIPMGRKNYLFCWSELGAEQLGILQSLLVTCRLQEINPYHYLVDVLQRVSIHPASKVAELTPRIWKEKFADNFLTSDLA</sequence>
<dbReference type="PANTHER" id="PTHR33678">
    <property type="entry name" value="BLL1576 PROTEIN"/>
    <property type="match status" value="1"/>
</dbReference>
<comment type="caution">
    <text evidence="4">The sequence shown here is derived from an EMBL/GenBank/DDBJ whole genome shotgun (WGS) entry which is preliminary data.</text>
</comment>
<dbReference type="EMBL" id="RKKB01000001">
    <property type="protein sequence ID" value="RPA34287.1"/>
    <property type="molecule type" value="Genomic_DNA"/>
</dbReference>